<keyword evidence="5" id="KW-1185">Reference proteome</keyword>
<evidence type="ECO:0000256" key="1">
    <source>
        <dbReference type="ARBA" id="ARBA00022685"/>
    </source>
</evidence>
<feature type="chain" id="PRO_5040401424" evidence="3">
    <location>
        <begin position="23"/>
        <end position="128"/>
    </location>
</feature>
<sequence length="128" mass="14280">MIVELKWQTFFLIVLFQAVISAQPITTTTGSTVLEPLGTTSGDSELLTSKQKLCGDAVHKIMQEICALHNAPILRKRREIAKDCCPSENRNNVGCSIQYLATYYCQIVNKDGVKKVIDQMKKKTTSTK</sequence>
<accession>A0A9P0B1Z3</accession>
<dbReference type="EMBL" id="OV121134">
    <property type="protein sequence ID" value="CAH0553103.1"/>
    <property type="molecule type" value="Genomic_DNA"/>
</dbReference>
<gene>
    <name evidence="4" type="ORF">MELIAE_LOCUS5197</name>
</gene>
<feature type="signal peptide" evidence="3">
    <location>
        <begin position="1"/>
        <end position="22"/>
    </location>
</feature>
<name>A0A9P0B1Z3_BRAAE</name>
<dbReference type="Proteomes" id="UP001154078">
    <property type="component" value="Chromosome 3"/>
</dbReference>
<protein>
    <submittedName>
        <fullName evidence="4">Uncharacterized protein</fullName>
    </submittedName>
</protein>
<dbReference type="AlphaFoldDB" id="A0A9P0B1Z3"/>
<dbReference type="InterPro" id="IPR036438">
    <property type="entry name" value="Insulin-like_sf"/>
</dbReference>
<proteinExistence type="predicted"/>
<evidence type="ECO:0000256" key="3">
    <source>
        <dbReference type="SAM" id="SignalP"/>
    </source>
</evidence>
<evidence type="ECO:0000313" key="4">
    <source>
        <dbReference type="EMBL" id="CAH0553103.1"/>
    </source>
</evidence>
<keyword evidence="1" id="KW-0165">Cleavage on pair of basic residues</keyword>
<organism evidence="4 5">
    <name type="scientific">Brassicogethes aeneus</name>
    <name type="common">Rape pollen beetle</name>
    <name type="synonym">Meligethes aeneus</name>
    <dbReference type="NCBI Taxonomy" id="1431903"/>
    <lineage>
        <taxon>Eukaryota</taxon>
        <taxon>Metazoa</taxon>
        <taxon>Ecdysozoa</taxon>
        <taxon>Arthropoda</taxon>
        <taxon>Hexapoda</taxon>
        <taxon>Insecta</taxon>
        <taxon>Pterygota</taxon>
        <taxon>Neoptera</taxon>
        <taxon>Endopterygota</taxon>
        <taxon>Coleoptera</taxon>
        <taxon>Polyphaga</taxon>
        <taxon>Cucujiformia</taxon>
        <taxon>Nitidulidae</taxon>
        <taxon>Meligethinae</taxon>
        <taxon>Brassicogethes</taxon>
    </lineage>
</organism>
<dbReference type="SUPFAM" id="SSF56994">
    <property type="entry name" value="Insulin-like"/>
    <property type="match status" value="1"/>
</dbReference>
<keyword evidence="2 3" id="KW-0732">Signal</keyword>
<evidence type="ECO:0000256" key="2">
    <source>
        <dbReference type="ARBA" id="ARBA00022729"/>
    </source>
</evidence>
<reference evidence="4" key="1">
    <citation type="submission" date="2021-12" db="EMBL/GenBank/DDBJ databases">
        <authorList>
            <person name="King R."/>
        </authorList>
    </citation>
    <scope>NUCLEOTIDE SEQUENCE</scope>
</reference>
<dbReference type="GO" id="GO:0005576">
    <property type="term" value="C:extracellular region"/>
    <property type="evidence" value="ECO:0007669"/>
    <property type="project" value="UniProtKB-ARBA"/>
</dbReference>
<evidence type="ECO:0000313" key="5">
    <source>
        <dbReference type="Proteomes" id="UP001154078"/>
    </source>
</evidence>